<dbReference type="PANTHER" id="PTHR31151">
    <property type="entry name" value="PROLINE-TRNA LIGASE (DUF1680)"/>
    <property type="match status" value="1"/>
</dbReference>
<dbReference type="InterPro" id="IPR049046">
    <property type="entry name" value="Beta-AFase-like_GH127_middle"/>
</dbReference>
<evidence type="ECO:0000313" key="4">
    <source>
        <dbReference type="Proteomes" id="UP000483293"/>
    </source>
</evidence>
<comment type="caution">
    <text evidence="3">The sequence shown here is derived from an EMBL/GenBank/DDBJ whole genome shotgun (WGS) entry which is preliminary data.</text>
</comment>
<dbReference type="PANTHER" id="PTHR31151:SF0">
    <property type="entry name" value="PROLINE-TRNA LIGASE (DUF1680)"/>
    <property type="match status" value="1"/>
</dbReference>
<protein>
    <recommendedName>
        <fullName evidence="5">Glycosyl hydrolase</fullName>
    </recommendedName>
</protein>
<dbReference type="GO" id="GO:0005975">
    <property type="term" value="P:carbohydrate metabolic process"/>
    <property type="evidence" value="ECO:0007669"/>
    <property type="project" value="InterPro"/>
</dbReference>
<feature type="domain" description="Non-reducing end beta-L-arabinofuranosidase-like GH127 middle" evidence="2">
    <location>
        <begin position="613"/>
        <end position="707"/>
    </location>
</feature>
<dbReference type="InterPro" id="IPR008928">
    <property type="entry name" value="6-hairpin_glycosidase_sf"/>
</dbReference>
<evidence type="ECO:0008006" key="5">
    <source>
        <dbReference type="Google" id="ProtNLM"/>
    </source>
</evidence>
<accession>A0A6L9SU19</accession>
<name>A0A6L9SU19_9BIFI</name>
<evidence type="ECO:0000259" key="1">
    <source>
        <dbReference type="Pfam" id="PF07944"/>
    </source>
</evidence>
<reference evidence="3 4" key="1">
    <citation type="submission" date="2019-10" db="EMBL/GenBank/DDBJ databases">
        <title>Bifidobacterium from non-human primates.</title>
        <authorList>
            <person name="Modesto M."/>
        </authorList>
    </citation>
    <scope>NUCLEOTIDE SEQUENCE [LARGE SCALE GENOMIC DNA]</scope>
    <source>
        <strain evidence="3 4">SMA15</strain>
    </source>
</reference>
<dbReference type="AlphaFoldDB" id="A0A6L9SU19"/>
<dbReference type="SUPFAM" id="SSF48208">
    <property type="entry name" value="Six-hairpin glycosidases"/>
    <property type="match status" value="1"/>
</dbReference>
<proteinExistence type="predicted"/>
<organism evidence="3 4">
    <name type="scientific">Bifidobacterium platyrrhinorum</name>
    <dbReference type="NCBI Taxonomy" id="2661628"/>
    <lineage>
        <taxon>Bacteria</taxon>
        <taxon>Bacillati</taxon>
        <taxon>Actinomycetota</taxon>
        <taxon>Actinomycetes</taxon>
        <taxon>Bifidobacteriales</taxon>
        <taxon>Bifidobacteriaceae</taxon>
        <taxon>Bifidobacterium</taxon>
    </lineage>
</organism>
<evidence type="ECO:0000313" key="3">
    <source>
        <dbReference type="EMBL" id="NEG55639.1"/>
    </source>
</evidence>
<dbReference type="Pfam" id="PF20736">
    <property type="entry name" value="Glyco_hydro127M"/>
    <property type="match status" value="1"/>
</dbReference>
<feature type="domain" description="Non-reducing end beta-L-arabinofuranosidase-like GH127 catalytic" evidence="1">
    <location>
        <begin position="195"/>
        <end position="588"/>
    </location>
</feature>
<evidence type="ECO:0000259" key="2">
    <source>
        <dbReference type="Pfam" id="PF20736"/>
    </source>
</evidence>
<sequence>MPFGEEMQPDEVDVLAGAVGSLHDDPRWEQQAGRRAHAEPALVRIAGEIAHGEVEMAGKPQYQLEIVLMLVPRMGPSGLAGELAGHKVIDRLGDVDLIGDGHAGLLSAVVAGCGKVKSENDTFAHNLAHRIRVIVMVSAIGRWLATGGTWMLPDSLQPLQIQHYAASASGSAAREHTLMKGGSSMRRYEAFPIQEVSLTDGEFLRRQRLVKRYVLDFDLDRLLHTFRVNAGLPSDAEPLGGWEAPDCGLRGHFVGHFLSAASKFTVDADNTDAERERLLAEVNTIVAVMKRCAKPNGYVSAFPETEIDRLEEKEFRTVWAPYYTLHKIMQGLVDAYRYAGNEDALTLAVSLAHYIAGRFAKLGYWKIENILHPTRLNPLNEYGGIGEVLYTLYGLTGDESILETAKIFDRDYFTGRLIDGVDMLEDLHANTHLPVVLAAMRRYDATGDERYRTAAENFYRFLRVRTFANGSNSSKATHYTTVYGVSDKAEHWGAAGDLHDALTCGESESCNGHNTELIASELFSWNGDADVLAHVARLKFNAILNCFNPRTGLSQYHQPMGVGVRKVFSTEDRSFWCCTGTGVEGGSDLQKDIWFHTVAADGNGGDGASAPTVVLSAFIASRLDWRERGVTLDLATAYPAGLRAGITVHVKGGEPVRFHVKLRADLVASVVVKDATGAAIPAAITVEGGFVDVERAFDDGDIIEIELREALHEEALLGAPERVALLYGDVLLAALGDRANVGELPPESLAGRVVAADAEGVAGGEGNALRLRLDMPGGEEPLDLLPLYGVTGGEDYSVYLNTDATHPVKPCDFAPVAEGANDPQ</sequence>
<dbReference type="EMBL" id="WHZV01000006">
    <property type="protein sequence ID" value="NEG55639.1"/>
    <property type="molecule type" value="Genomic_DNA"/>
</dbReference>
<dbReference type="Pfam" id="PF07944">
    <property type="entry name" value="Beta-AFase-like_GH127_cat"/>
    <property type="match status" value="1"/>
</dbReference>
<dbReference type="InterPro" id="IPR012878">
    <property type="entry name" value="Beta-AFase-like_GH127_cat"/>
</dbReference>
<dbReference type="Proteomes" id="UP000483293">
    <property type="component" value="Unassembled WGS sequence"/>
</dbReference>
<gene>
    <name evidence="3" type="ORF">GFD21_07680</name>
</gene>
<keyword evidence="4" id="KW-1185">Reference proteome</keyword>